<dbReference type="Pfam" id="PF13855">
    <property type="entry name" value="LRR_8"/>
    <property type="match status" value="1"/>
</dbReference>
<evidence type="ECO:0000256" key="1">
    <source>
        <dbReference type="ARBA" id="ARBA00004430"/>
    </source>
</evidence>
<dbReference type="AlphaFoldDB" id="A0A9D4U0M1"/>
<comment type="subcellular location">
    <subcellularLocation>
        <location evidence="1">Cytoplasm</location>
        <location evidence="1">Cytoskeleton</location>
        <location evidence="1">Cilium axoneme</location>
    </subcellularLocation>
</comment>
<keyword evidence="2" id="KW-0433">Leucine-rich repeat</keyword>
<name>A0A9D4U0M1_CHLVU</name>
<proteinExistence type="predicted"/>
<dbReference type="InterPro" id="IPR003591">
    <property type="entry name" value="Leu-rich_rpt_typical-subtyp"/>
</dbReference>
<gene>
    <name evidence="4" type="ORF">D9Q98_001530</name>
</gene>
<dbReference type="PANTHER" id="PTHR48051">
    <property type="match status" value="1"/>
</dbReference>
<dbReference type="SUPFAM" id="SSF52058">
    <property type="entry name" value="L domain-like"/>
    <property type="match status" value="1"/>
</dbReference>
<comment type="caution">
    <text evidence="4">The sequence shown here is derived from an EMBL/GenBank/DDBJ whole genome shotgun (WGS) entry which is preliminary data.</text>
</comment>
<dbReference type="InterPro" id="IPR001611">
    <property type="entry name" value="Leu-rich_rpt"/>
</dbReference>
<dbReference type="SMART" id="SM00369">
    <property type="entry name" value="LRR_TYP"/>
    <property type="match status" value="2"/>
</dbReference>
<keyword evidence="5" id="KW-1185">Reference proteome</keyword>
<dbReference type="InterPro" id="IPR050216">
    <property type="entry name" value="LRR_domain-containing"/>
</dbReference>
<dbReference type="PANTHER" id="PTHR48051:SF1">
    <property type="entry name" value="RAS SUPPRESSOR PROTEIN 1"/>
    <property type="match status" value="1"/>
</dbReference>
<reference evidence="4" key="2">
    <citation type="submission" date="2020-11" db="EMBL/GenBank/DDBJ databases">
        <authorList>
            <person name="Cecchin M."/>
            <person name="Marcolungo L."/>
            <person name="Rossato M."/>
            <person name="Girolomoni L."/>
            <person name="Cosentino E."/>
            <person name="Cuine S."/>
            <person name="Li-Beisson Y."/>
            <person name="Delledonne M."/>
            <person name="Ballottari M."/>
        </authorList>
    </citation>
    <scope>NUCLEOTIDE SEQUENCE</scope>
    <source>
        <strain evidence="4">211/11P</strain>
        <tissue evidence="4">Whole cell</tissue>
    </source>
</reference>
<reference evidence="4" key="1">
    <citation type="journal article" date="2019" name="Plant J.">
        <title>Chlorella vulgaris genome assembly and annotation reveals the molecular basis for metabolic acclimation to high light conditions.</title>
        <authorList>
            <person name="Cecchin M."/>
            <person name="Marcolungo L."/>
            <person name="Rossato M."/>
            <person name="Girolomoni L."/>
            <person name="Cosentino E."/>
            <person name="Cuine S."/>
            <person name="Li-Beisson Y."/>
            <person name="Delledonne M."/>
            <person name="Ballottari M."/>
        </authorList>
    </citation>
    <scope>NUCLEOTIDE SEQUENCE</scope>
    <source>
        <strain evidence="4">211/11P</strain>
    </source>
</reference>
<evidence type="ECO:0000256" key="3">
    <source>
        <dbReference type="ARBA" id="ARBA00022737"/>
    </source>
</evidence>
<organism evidence="4 5">
    <name type="scientific">Chlorella vulgaris</name>
    <name type="common">Green alga</name>
    <dbReference type="NCBI Taxonomy" id="3077"/>
    <lineage>
        <taxon>Eukaryota</taxon>
        <taxon>Viridiplantae</taxon>
        <taxon>Chlorophyta</taxon>
        <taxon>core chlorophytes</taxon>
        <taxon>Trebouxiophyceae</taxon>
        <taxon>Chlorellales</taxon>
        <taxon>Chlorellaceae</taxon>
        <taxon>Chlorella clade</taxon>
        <taxon>Chlorella</taxon>
    </lineage>
</organism>
<dbReference type="InterPro" id="IPR032675">
    <property type="entry name" value="LRR_dom_sf"/>
</dbReference>
<keyword evidence="3" id="KW-0677">Repeat</keyword>
<evidence type="ECO:0000313" key="5">
    <source>
        <dbReference type="Proteomes" id="UP001055712"/>
    </source>
</evidence>
<dbReference type="Proteomes" id="UP001055712">
    <property type="component" value="Unassembled WGS sequence"/>
</dbReference>
<evidence type="ECO:0000313" key="4">
    <source>
        <dbReference type="EMBL" id="KAI3439122.1"/>
    </source>
</evidence>
<dbReference type="EMBL" id="SIDB01000001">
    <property type="protein sequence ID" value="KAI3439122.1"/>
    <property type="molecule type" value="Genomic_DNA"/>
</dbReference>
<dbReference type="GO" id="GO:0005930">
    <property type="term" value="C:axoneme"/>
    <property type="evidence" value="ECO:0007669"/>
    <property type="project" value="UniProtKB-SubCell"/>
</dbReference>
<dbReference type="OrthoDB" id="660555at2759"/>
<sequence>MAAPVPDFATGAGKPSAAAVAAAATEASTRCTRLTHTTEDQLRFVEPAKSPLNLAGWHLAAARQPPVPPPATPPLLPAQVPAPGAARCAASCQSPGVAVLPRELLAAILELVLADDAANDRRPLVQFVSTAWLAAYRCVAHRHVSVHVATALRKLQKRCKLSEQQAEAALLRGLAARLPLAAEVTLVGVPPPPHMVGGGGSSGGGGRRGGFSAALQQQLHWRLGELLAAALGGSGSLRRLTLDWLPHLPLLLTARAGAQLGLDRLSVTGISSGDLLSHLPALRQQPLQLLGISDAACLPDHDSLLLAAALEGLNHLTCLSLGGNAPSSGGGTGGFDGKGGAAGLLPPLIPAAAFGRHDGGAAAAAAAAAGWPPAQPPAAAPHMLRASLPSLQLVAAAAALPGLQQLELSLTFGKQPSQSQQDYLVQLGLVLHQQRRLREDAAAAAASCRCLAAPACSCACGVRAQGSRVSVVVHEGVQGDLSAVPVASCSLNLDWDDDSNPIEVWQCSTLHRLRIAAQLPLQAGQFRPARLAALQELEVAGCCHMPAYFAEALTSMQQLSRLAFSDCQPEALAAIPWQHVLPRLPQLAEMALERCAGVVMLPTLWLGLACCTQLHSLSITGNAYGGFAPWSAAPPLFAAFARADPPGMGAWQQHGGVPAAVPQQLTAAAAAYTSSPIPDCVALMRQLRRLDLSHNGLHALPAALGWCQQLSSVRLSGNQLQSVPLCVQALAGLRKLDLSANQLLCVEEGPYLHSLEHLLLGGNVLLLPSQMPASLQSRARLRRLSLPLWWQQLGVGHAADALLAAMPWLQLEAS</sequence>
<protein>
    <submittedName>
        <fullName evidence="4">Uncharacterized protein</fullName>
    </submittedName>
</protein>
<evidence type="ECO:0000256" key="2">
    <source>
        <dbReference type="ARBA" id="ARBA00022614"/>
    </source>
</evidence>
<dbReference type="Gene3D" id="3.80.10.10">
    <property type="entry name" value="Ribonuclease Inhibitor"/>
    <property type="match status" value="2"/>
</dbReference>
<accession>A0A9D4U0M1</accession>